<dbReference type="EMBL" id="JARQWQ010000031">
    <property type="protein sequence ID" value="KAK2561698.1"/>
    <property type="molecule type" value="Genomic_DNA"/>
</dbReference>
<dbReference type="PANTHER" id="PTHR46704:SF9">
    <property type="entry name" value="BHLH DOMAIN-CONTAINING PROTEIN"/>
    <property type="match status" value="1"/>
</dbReference>
<dbReference type="AlphaFoldDB" id="A0AAD9QI53"/>
<accession>A0AAD9QI53</accession>
<gene>
    <name evidence="2" type="ORF">P5673_015055</name>
</gene>
<keyword evidence="3" id="KW-1185">Reference proteome</keyword>
<organism evidence="2 3">
    <name type="scientific">Acropora cervicornis</name>
    <name type="common">Staghorn coral</name>
    <dbReference type="NCBI Taxonomy" id="6130"/>
    <lineage>
        <taxon>Eukaryota</taxon>
        <taxon>Metazoa</taxon>
        <taxon>Cnidaria</taxon>
        <taxon>Anthozoa</taxon>
        <taxon>Hexacorallia</taxon>
        <taxon>Scleractinia</taxon>
        <taxon>Astrocoeniina</taxon>
        <taxon>Acroporidae</taxon>
        <taxon>Acropora</taxon>
    </lineage>
</organism>
<name>A0AAD9QI53_ACRCE</name>
<protein>
    <recommendedName>
        <fullName evidence="4">Tesmin/TSO1-like CXC domain-containing protein</fullName>
    </recommendedName>
</protein>
<comment type="caution">
    <text evidence="2">The sequence shown here is derived from an EMBL/GenBank/DDBJ whole genome shotgun (WGS) entry which is preliminary data.</text>
</comment>
<evidence type="ECO:0000313" key="3">
    <source>
        <dbReference type="Proteomes" id="UP001249851"/>
    </source>
</evidence>
<evidence type="ECO:0000313" key="2">
    <source>
        <dbReference type="EMBL" id="KAK2561698.1"/>
    </source>
</evidence>
<sequence>MAGKKEDNRLHKETGKSRIKRDEDDVRKVMEVVSNWTNPFEPSEELASLSSGCVVTETIKSDLLVAKEKGTEALTAFVEDRLLSFFDPLPKLRLGTFHDAQKKTTVSKEGRAVILRTDRNLFARLLVIGQSRQMDLRQLLVHELGPLPWSLALFDGALVKTNKATLPKLLEDGVESLQCLPAQTTAVIIDAMAMLQTLNKIPERFSQLAEMIFKRILMQVGGARRVDFVGDQYPNISIKNIERERRSNSGQLAVATASSQQLCPRQWKKYLSCGRNKVCLLKFLSEEWSKQEYAERIGSRVMYVTHGNHCTKLVAIDGRMTATDERELYTDQEEADTRMFLHASHASSLGHQRVAIVSSDTDVEVLACHHQSAIPAELTLISGTRSRSRLISVPQLCEKLGASICEVFPSLHALTGCDTVSSFAGKGKKRAFAMVRDSQVMNESVQVLGENLPLSELSIIKLEEVVCRLYNDNQCKLVNDLCYKMFCKGKNVQSHQLPPTSAALHYHLKRANYQAFLWKKALQQRTDQEPVNHGWQLKEGRLEIVWTDLAPAPQAVMELICCGCRSNCQTRRCSCAGNSVPCTEACTCSEECTNSATNLEDGDDDVDDDDQDEDE</sequence>
<reference evidence="2" key="1">
    <citation type="journal article" date="2023" name="G3 (Bethesda)">
        <title>Whole genome assembly and annotation of the endangered Caribbean coral Acropora cervicornis.</title>
        <authorList>
            <person name="Selwyn J.D."/>
            <person name="Vollmer S.V."/>
        </authorList>
    </citation>
    <scope>NUCLEOTIDE SEQUENCE</scope>
    <source>
        <strain evidence="2">K2</strain>
    </source>
</reference>
<reference evidence="2" key="2">
    <citation type="journal article" date="2023" name="Science">
        <title>Genomic signatures of disease resistance in endangered staghorn corals.</title>
        <authorList>
            <person name="Vollmer S.V."/>
            <person name="Selwyn J.D."/>
            <person name="Despard B.A."/>
            <person name="Roesel C.L."/>
        </authorList>
    </citation>
    <scope>NUCLEOTIDE SEQUENCE</scope>
    <source>
        <strain evidence="2">K2</strain>
    </source>
</reference>
<evidence type="ECO:0008006" key="4">
    <source>
        <dbReference type="Google" id="ProtNLM"/>
    </source>
</evidence>
<dbReference type="Proteomes" id="UP001249851">
    <property type="component" value="Unassembled WGS sequence"/>
</dbReference>
<feature type="region of interest" description="Disordered" evidence="1">
    <location>
        <begin position="1"/>
        <end position="22"/>
    </location>
</feature>
<evidence type="ECO:0000256" key="1">
    <source>
        <dbReference type="SAM" id="MobiDB-lite"/>
    </source>
</evidence>
<proteinExistence type="predicted"/>
<dbReference type="PANTHER" id="PTHR46704">
    <property type="entry name" value="CXC DOMAIN-CONTAINING PROTEIN-RELATED"/>
    <property type="match status" value="1"/>
</dbReference>